<keyword evidence="6" id="KW-0119">Carbohydrate metabolism</keyword>
<accession>A0A4U0VD87</accession>
<evidence type="ECO:0000256" key="7">
    <source>
        <dbReference type="ARBA" id="ARBA00023295"/>
    </source>
</evidence>
<comment type="catalytic activity">
    <reaction evidence="1 9">
        <text>Endohydrolysis of (1-&gt;4)-beta-D-glucosidic linkages in cellulose, lichenin and cereal beta-D-glucans.</text>
        <dbReference type="EC" id="3.2.1.4"/>
    </reaction>
</comment>
<dbReference type="STRING" id="329885.A0A4U0VD87"/>
<dbReference type="EC" id="3.2.1.4" evidence="3 9"/>
<dbReference type="Proteomes" id="UP000310066">
    <property type="component" value="Unassembled WGS sequence"/>
</dbReference>
<feature type="active site" description="Nucleophile" evidence="9">
    <location>
        <position position="36"/>
    </location>
</feature>
<evidence type="ECO:0000259" key="12">
    <source>
        <dbReference type="PROSITE" id="PS01140"/>
    </source>
</evidence>
<dbReference type="Gene3D" id="2.40.40.10">
    <property type="entry name" value="RlpA-like domain"/>
    <property type="match status" value="1"/>
</dbReference>
<dbReference type="AlphaFoldDB" id="A0A4U0VD87"/>
<evidence type="ECO:0000256" key="8">
    <source>
        <dbReference type="ARBA" id="ARBA00023326"/>
    </source>
</evidence>
<keyword evidence="4" id="KW-0378">Hydrolase</keyword>
<evidence type="ECO:0000256" key="11">
    <source>
        <dbReference type="SAM" id="SignalP"/>
    </source>
</evidence>
<protein>
    <recommendedName>
        <fullName evidence="3 9">Cellulase</fullName>
        <ecNumber evidence="3 9">3.2.1.4</ecNumber>
    </recommendedName>
</protein>
<feature type="region of interest" description="Disordered" evidence="10">
    <location>
        <begin position="227"/>
        <end position="246"/>
    </location>
</feature>
<dbReference type="SUPFAM" id="SSF50685">
    <property type="entry name" value="Barwin-like endoglucanases"/>
    <property type="match status" value="1"/>
</dbReference>
<feature type="signal peptide" evidence="11">
    <location>
        <begin position="1"/>
        <end position="22"/>
    </location>
</feature>
<evidence type="ECO:0000256" key="10">
    <source>
        <dbReference type="SAM" id="MobiDB-lite"/>
    </source>
</evidence>
<evidence type="ECO:0000256" key="9">
    <source>
        <dbReference type="PROSITE-ProRule" id="PRU10069"/>
    </source>
</evidence>
<evidence type="ECO:0000313" key="14">
    <source>
        <dbReference type="Proteomes" id="UP000310066"/>
    </source>
</evidence>
<feature type="compositionally biased region" description="Low complexity" evidence="10">
    <location>
        <begin position="342"/>
        <end position="466"/>
    </location>
</feature>
<name>A0A4U0VD87_9PEZI</name>
<dbReference type="GO" id="GO:0008810">
    <property type="term" value="F:cellulase activity"/>
    <property type="evidence" value="ECO:0007669"/>
    <property type="project" value="UniProtKB-EC"/>
</dbReference>
<dbReference type="PANTHER" id="PTHR39730">
    <property type="entry name" value="ENDOGLUCANASE 1"/>
    <property type="match status" value="1"/>
</dbReference>
<feature type="region of interest" description="Disordered" evidence="10">
    <location>
        <begin position="342"/>
        <end position="483"/>
    </location>
</feature>
<evidence type="ECO:0000256" key="5">
    <source>
        <dbReference type="ARBA" id="ARBA00023001"/>
    </source>
</evidence>
<dbReference type="InterPro" id="IPR036908">
    <property type="entry name" value="RlpA-like_sf"/>
</dbReference>
<evidence type="ECO:0000256" key="2">
    <source>
        <dbReference type="ARBA" id="ARBA00007793"/>
    </source>
</evidence>
<keyword evidence="11" id="KW-0732">Signal</keyword>
<dbReference type="PROSITE" id="PS01140">
    <property type="entry name" value="GLYCOSYL_HYDROL_F45"/>
    <property type="match status" value="1"/>
</dbReference>
<keyword evidence="5" id="KW-0136">Cellulose degradation</keyword>
<evidence type="ECO:0000256" key="3">
    <source>
        <dbReference type="ARBA" id="ARBA00012601"/>
    </source>
</evidence>
<evidence type="ECO:0000313" key="13">
    <source>
        <dbReference type="EMBL" id="TKA46793.1"/>
    </source>
</evidence>
<dbReference type="EMBL" id="NAJP01000007">
    <property type="protein sequence ID" value="TKA46793.1"/>
    <property type="molecule type" value="Genomic_DNA"/>
</dbReference>
<dbReference type="InterPro" id="IPR000334">
    <property type="entry name" value="Glyco_hydro_45"/>
</dbReference>
<reference evidence="13 14" key="1">
    <citation type="submission" date="2017-03" db="EMBL/GenBank/DDBJ databases">
        <title>Genomes of endolithic fungi from Antarctica.</title>
        <authorList>
            <person name="Coleine C."/>
            <person name="Masonjones S."/>
            <person name="Stajich J.E."/>
        </authorList>
    </citation>
    <scope>NUCLEOTIDE SEQUENCE [LARGE SCALE GENOMIC DNA]</scope>
    <source>
        <strain evidence="13 14">CCFEE 5311</strain>
    </source>
</reference>
<sequence length="495" mass="47743">MFSTATLALLALSSGFATLTAAQSVSGQGQTTRYWDCCKGSCAWSGKADVSAPITTCDIHDKPLTDANAASGCTSGGSAYMCSDQSPWAVNNTMAYGFAAVSIPGGTESSWCCACYELTFTSTAIAGKKMIVQATNTGADLASGQFDLAIPGGGVGIYNGCTDEWGAPASGWGAQYGGISSNTCSSFPSALQPGCNFRFGSFFEGADNPAVDYKQVTCPKALTDKTGCVRAGETPTGGDSASSSAAPVASSSSVAAASSASSVKSSSSSAAAASSSVKASSSSIAAVSASSASVKSSSTAAATSYSSSKSSSAAVSASSASSKSYSASISKSSSAVAVSASSASSKSSSASSSKSSSAAVSASTASSKSISASSSKSSSSTSTASSKPASAPAAPSTYKSSAVSTSRSTATPSSSSSHASSSSVVAPVSASSSSAASHAHPSPSSEAHSTVSASSVHGGPAPSGHGPAPPPAPSGHLPGGGEEGCAVQYVYEYDL</sequence>
<feature type="chain" id="PRO_5021028299" description="Cellulase" evidence="11">
    <location>
        <begin position="23"/>
        <end position="495"/>
    </location>
</feature>
<comment type="similarity">
    <text evidence="2">Belongs to the glycosyl hydrolase 45 (cellulase K) family.</text>
</comment>
<dbReference type="Pfam" id="PF02015">
    <property type="entry name" value="Glyco_hydro_45"/>
    <property type="match status" value="1"/>
</dbReference>
<dbReference type="GO" id="GO:0030245">
    <property type="term" value="P:cellulose catabolic process"/>
    <property type="evidence" value="ECO:0007669"/>
    <property type="project" value="UniProtKB-KW"/>
</dbReference>
<evidence type="ECO:0000256" key="4">
    <source>
        <dbReference type="ARBA" id="ARBA00022801"/>
    </source>
</evidence>
<keyword evidence="7" id="KW-0326">Glycosidase</keyword>
<keyword evidence="8" id="KW-0624">Polysaccharide degradation</keyword>
<evidence type="ECO:0000256" key="6">
    <source>
        <dbReference type="ARBA" id="ARBA00023277"/>
    </source>
</evidence>
<evidence type="ECO:0000256" key="1">
    <source>
        <dbReference type="ARBA" id="ARBA00000966"/>
    </source>
</evidence>
<dbReference type="OrthoDB" id="10035502at2759"/>
<proteinExistence type="inferred from homology"/>
<dbReference type="InterPro" id="IPR052288">
    <property type="entry name" value="GH45_Enzymes"/>
</dbReference>
<comment type="caution">
    <text evidence="13">The sequence shown here is derived from an EMBL/GenBank/DDBJ whole genome shotgun (WGS) entry which is preliminary data.</text>
</comment>
<dbReference type="PANTHER" id="PTHR39730:SF1">
    <property type="entry name" value="ENDOGLUCANASE 1"/>
    <property type="match status" value="1"/>
</dbReference>
<gene>
    <name evidence="13" type="ORF">B0A54_03749</name>
</gene>
<feature type="domain" description="Glycosyl hydrolases family 45 active site" evidence="12">
    <location>
        <begin position="31"/>
        <end position="42"/>
    </location>
</feature>
<organism evidence="13 14">
    <name type="scientific">Friedmanniomyces endolithicus</name>
    <dbReference type="NCBI Taxonomy" id="329885"/>
    <lineage>
        <taxon>Eukaryota</taxon>
        <taxon>Fungi</taxon>
        <taxon>Dikarya</taxon>
        <taxon>Ascomycota</taxon>
        <taxon>Pezizomycotina</taxon>
        <taxon>Dothideomycetes</taxon>
        <taxon>Dothideomycetidae</taxon>
        <taxon>Mycosphaerellales</taxon>
        <taxon>Teratosphaeriaceae</taxon>
        <taxon>Friedmanniomyces</taxon>
    </lineage>
</organism>